<dbReference type="InterPro" id="IPR003582">
    <property type="entry name" value="ShKT_dom"/>
</dbReference>
<dbReference type="GO" id="GO:0004656">
    <property type="term" value="F:procollagen-proline 4-dioxygenase activity"/>
    <property type="evidence" value="ECO:0007669"/>
    <property type="project" value="TreeGrafter"/>
</dbReference>
<dbReference type="SMART" id="SM00254">
    <property type="entry name" value="ShKT"/>
    <property type="match status" value="2"/>
</dbReference>
<dbReference type="EMBL" id="CAICTM010001060">
    <property type="protein sequence ID" value="CAB9519970.1"/>
    <property type="molecule type" value="Genomic_DNA"/>
</dbReference>
<evidence type="ECO:0000313" key="14">
    <source>
        <dbReference type="EMBL" id="CAB9519970.1"/>
    </source>
</evidence>
<dbReference type="InterPro" id="IPR044862">
    <property type="entry name" value="Pro_4_hyd_alph_FE2OG_OXY"/>
</dbReference>
<comment type="cofactor">
    <cofactor evidence="1">
        <name>L-ascorbate</name>
        <dbReference type="ChEBI" id="CHEBI:38290"/>
    </cofactor>
</comment>
<dbReference type="Pfam" id="PF01549">
    <property type="entry name" value="ShK"/>
    <property type="match status" value="2"/>
</dbReference>
<dbReference type="GO" id="GO:0005783">
    <property type="term" value="C:endoplasmic reticulum"/>
    <property type="evidence" value="ECO:0007669"/>
    <property type="project" value="TreeGrafter"/>
</dbReference>
<dbReference type="InterPro" id="IPR006620">
    <property type="entry name" value="Pro_4_hyd_alph"/>
</dbReference>
<evidence type="ECO:0000256" key="3">
    <source>
        <dbReference type="ARBA" id="ARBA00004308"/>
    </source>
</evidence>
<proteinExistence type="predicted"/>
<dbReference type="PROSITE" id="PS51471">
    <property type="entry name" value="FE2OG_OXY"/>
    <property type="match status" value="1"/>
</dbReference>
<comment type="subcellular location">
    <subcellularLocation>
        <location evidence="3">Endomembrane system</location>
    </subcellularLocation>
    <subcellularLocation>
        <location evidence="2">Membrane</location>
        <topology evidence="2">Single-pass membrane protein</topology>
    </subcellularLocation>
</comment>
<evidence type="ECO:0000256" key="11">
    <source>
        <dbReference type="SAM" id="SignalP"/>
    </source>
</evidence>
<keyword evidence="15" id="KW-1185">Reference proteome</keyword>
<dbReference type="PANTHER" id="PTHR10869">
    <property type="entry name" value="PROLYL 4-HYDROXYLASE ALPHA SUBUNIT"/>
    <property type="match status" value="1"/>
</dbReference>
<dbReference type="Gene3D" id="2.60.120.620">
    <property type="entry name" value="q2cbj1_9rhob like domain"/>
    <property type="match status" value="1"/>
</dbReference>
<feature type="domain" description="Fe2OG dioxygenase" evidence="12">
    <location>
        <begin position="320"/>
        <end position="425"/>
    </location>
</feature>
<keyword evidence="4" id="KW-0812">Transmembrane</keyword>
<dbReference type="FunFam" id="2.60.120.620:FF:000031">
    <property type="entry name" value="Predicted protein"/>
    <property type="match status" value="1"/>
</dbReference>
<reference evidence="14" key="1">
    <citation type="submission" date="2020-06" db="EMBL/GenBank/DDBJ databases">
        <authorList>
            <consortium name="Plant Systems Biology data submission"/>
        </authorList>
    </citation>
    <scope>NUCLEOTIDE SEQUENCE</scope>
    <source>
        <strain evidence="14">D6</strain>
    </source>
</reference>
<accession>A0A9N8HPE8</accession>
<evidence type="ECO:0000256" key="8">
    <source>
        <dbReference type="ARBA" id="ARBA00023002"/>
    </source>
</evidence>
<dbReference type="AlphaFoldDB" id="A0A9N8HPE8"/>
<feature type="domain" description="ShKT" evidence="13">
    <location>
        <begin position="54"/>
        <end position="88"/>
    </location>
</feature>
<dbReference type="GO" id="GO:0005506">
    <property type="term" value="F:iron ion binding"/>
    <property type="evidence" value="ECO:0007669"/>
    <property type="project" value="InterPro"/>
</dbReference>
<dbReference type="GO" id="GO:0016020">
    <property type="term" value="C:membrane"/>
    <property type="evidence" value="ECO:0007669"/>
    <property type="project" value="UniProtKB-SubCell"/>
</dbReference>
<protein>
    <submittedName>
        <fullName evidence="14">Prolyl 4-hydroxylase subunit alpha-1</fullName>
    </submittedName>
</protein>
<dbReference type="InterPro" id="IPR045054">
    <property type="entry name" value="P4HA-like"/>
</dbReference>
<evidence type="ECO:0000259" key="12">
    <source>
        <dbReference type="PROSITE" id="PS51471"/>
    </source>
</evidence>
<dbReference type="PANTHER" id="PTHR10869:SF235">
    <property type="entry name" value="PROCOLLAGEN-PROLINE 4-DIOXYGENASE"/>
    <property type="match status" value="1"/>
</dbReference>
<dbReference type="GO" id="GO:0031418">
    <property type="term" value="F:L-ascorbic acid binding"/>
    <property type="evidence" value="ECO:0007669"/>
    <property type="project" value="InterPro"/>
</dbReference>
<evidence type="ECO:0000256" key="2">
    <source>
        <dbReference type="ARBA" id="ARBA00004167"/>
    </source>
</evidence>
<organism evidence="14 15">
    <name type="scientific">Seminavis robusta</name>
    <dbReference type="NCBI Taxonomy" id="568900"/>
    <lineage>
        <taxon>Eukaryota</taxon>
        <taxon>Sar</taxon>
        <taxon>Stramenopiles</taxon>
        <taxon>Ochrophyta</taxon>
        <taxon>Bacillariophyta</taxon>
        <taxon>Bacillariophyceae</taxon>
        <taxon>Bacillariophycidae</taxon>
        <taxon>Naviculales</taxon>
        <taxon>Naviculaceae</taxon>
        <taxon>Seminavis</taxon>
    </lineage>
</organism>
<evidence type="ECO:0000256" key="6">
    <source>
        <dbReference type="ARBA" id="ARBA00022964"/>
    </source>
</evidence>
<dbReference type="SMART" id="SM00702">
    <property type="entry name" value="P4Hc"/>
    <property type="match status" value="1"/>
</dbReference>
<keyword evidence="6" id="KW-0223">Dioxygenase</keyword>
<dbReference type="OrthoDB" id="10259408at2759"/>
<comment type="caution">
    <text evidence="14">The sequence shown here is derived from an EMBL/GenBank/DDBJ whole genome shotgun (WGS) entry which is preliminary data.</text>
</comment>
<evidence type="ECO:0000256" key="7">
    <source>
        <dbReference type="ARBA" id="ARBA00022989"/>
    </source>
</evidence>
<evidence type="ECO:0000256" key="4">
    <source>
        <dbReference type="ARBA" id="ARBA00022692"/>
    </source>
</evidence>
<keyword evidence="11" id="KW-0732">Signal</keyword>
<sequence length="437" mass="49269">MKIGGYRLWAVLSVLCFSNFVIAEEATCTADGDCSVEEEAASTSNNASGAKVVCENKHDQCEFWAGLGECEKNPGYMHSNCAKICGTCAGYRQPTLADGKTFGVSQQVTGSKADEIQKLIDDTQKYMREEVSVDDKFKEVRDGCQNRNELCAFWAVIGECEANPKFMEMECAPSCKTCIKLDFDFRCPFDKDAPSTWKPGDLNKMFERITTDQYYQQFEPKILSQPGQPIGKFKDGPWVITLDNLLSEQECEKLIELGGVRGYEQSYDVGKKKYDGTYDKHLNQDRTSTNAWCVDECYNDTVTQDVVHRLENVTGIDDTNSEYLQLLRYEVGQKYGQHHDYIDYQKNRQCGVRIITVFLYLNDVEAGGGTDFPLLGLTVMPKRGSALIWPSVMDANPDYKDHRTEHQALPVEAGTKYGANAWVHQRSFKDPYAKGCI</sequence>
<keyword evidence="9" id="KW-0408">Iron</keyword>
<keyword evidence="10" id="KW-0472">Membrane</keyword>
<dbReference type="Proteomes" id="UP001153069">
    <property type="component" value="Unassembled WGS sequence"/>
</dbReference>
<evidence type="ECO:0000256" key="9">
    <source>
        <dbReference type="ARBA" id="ARBA00023004"/>
    </source>
</evidence>
<evidence type="ECO:0000313" key="15">
    <source>
        <dbReference type="Proteomes" id="UP001153069"/>
    </source>
</evidence>
<dbReference type="PROSITE" id="PS51670">
    <property type="entry name" value="SHKT"/>
    <property type="match status" value="2"/>
</dbReference>
<keyword evidence="5" id="KW-0479">Metal-binding</keyword>
<evidence type="ECO:0000256" key="10">
    <source>
        <dbReference type="ARBA" id="ARBA00023136"/>
    </source>
</evidence>
<evidence type="ECO:0000256" key="5">
    <source>
        <dbReference type="ARBA" id="ARBA00022723"/>
    </source>
</evidence>
<keyword evidence="7" id="KW-1133">Transmembrane helix</keyword>
<feature type="chain" id="PRO_5040326716" evidence="11">
    <location>
        <begin position="24"/>
        <end position="437"/>
    </location>
</feature>
<keyword evidence="8" id="KW-0560">Oxidoreductase</keyword>
<feature type="domain" description="ShKT" evidence="13">
    <location>
        <begin position="144"/>
        <end position="178"/>
    </location>
</feature>
<feature type="signal peptide" evidence="11">
    <location>
        <begin position="1"/>
        <end position="23"/>
    </location>
</feature>
<dbReference type="InterPro" id="IPR005123">
    <property type="entry name" value="Oxoglu/Fe-dep_dioxygenase_dom"/>
</dbReference>
<dbReference type="Pfam" id="PF13640">
    <property type="entry name" value="2OG-FeII_Oxy_3"/>
    <property type="match status" value="1"/>
</dbReference>
<evidence type="ECO:0000256" key="1">
    <source>
        <dbReference type="ARBA" id="ARBA00001961"/>
    </source>
</evidence>
<gene>
    <name evidence="14" type="ORF">SEMRO_1062_G236920.1</name>
</gene>
<evidence type="ECO:0000259" key="13">
    <source>
        <dbReference type="PROSITE" id="PS51670"/>
    </source>
</evidence>
<name>A0A9N8HPE8_9STRA</name>